<reference evidence="4 5" key="1">
    <citation type="journal article" date="2016" name="Nat. Commun.">
        <title>Thousands of microbial genomes shed light on interconnected biogeochemical processes in an aquifer system.</title>
        <authorList>
            <person name="Anantharaman K."/>
            <person name="Brown C.T."/>
            <person name="Hug L.A."/>
            <person name="Sharon I."/>
            <person name="Castelle C.J."/>
            <person name="Probst A.J."/>
            <person name="Thomas B.C."/>
            <person name="Singh A."/>
            <person name="Wilkins M.J."/>
            <person name="Karaoz U."/>
            <person name="Brodie E.L."/>
            <person name="Williams K.H."/>
            <person name="Hubbard S.S."/>
            <person name="Banfield J.F."/>
        </authorList>
    </citation>
    <scope>NUCLEOTIDE SEQUENCE [LARGE SCALE GENOMIC DNA]</scope>
</reference>
<evidence type="ECO:0000256" key="1">
    <source>
        <dbReference type="ARBA" id="ARBA00008760"/>
    </source>
</evidence>
<dbReference type="PANTHER" id="PTHR39080:SF1">
    <property type="entry name" value="LARGE RIBOSOMAL SUBUNIT PROTEIN BL28A"/>
    <property type="match status" value="1"/>
</dbReference>
<dbReference type="Proteomes" id="UP000176547">
    <property type="component" value="Unassembled WGS sequence"/>
</dbReference>
<dbReference type="GO" id="GO:0005840">
    <property type="term" value="C:ribosome"/>
    <property type="evidence" value="ECO:0007669"/>
    <property type="project" value="UniProtKB-KW"/>
</dbReference>
<protein>
    <recommendedName>
        <fullName evidence="6">50S ribosomal protein L28</fullName>
    </recommendedName>
</protein>
<dbReference type="GO" id="GO:0003735">
    <property type="term" value="F:structural constituent of ribosome"/>
    <property type="evidence" value="ECO:0007669"/>
    <property type="project" value="InterPro"/>
</dbReference>
<dbReference type="SUPFAM" id="SSF143800">
    <property type="entry name" value="L28p-like"/>
    <property type="match status" value="1"/>
</dbReference>
<sequence length="81" mass="8991">MTQTHKICAICGKGYSRSQSRSHSMQKTLRRLLPNLQWTRLPDGKRIKACTKCIKSAGRGKIKPQNFAIAVTKVAIPTLAP</sequence>
<comment type="similarity">
    <text evidence="1">Belongs to the bacterial ribosomal protein bL28 family.</text>
</comment>
<keyword evidence="2" id="KW-0689">Ribosomal protein</keyword>
<dbReference type="PANTHER" id="PTHR39080">
    <property type="entry name" value="50S RIBOSOMAL PROTEIN L28"/>
    <property type="match status" value="1"/>
</dbReference>
<dbReference type="EMBL" id="MFEG01000008">
    <property type="protein sequence ID" value="OGE76404.1"/>
    <property type="molecule type" value="Genomic_DNA"/>
</dbReference>
<dbReference type="InterPro" id="IPR034704">
    <property type="entry name" value="Ribosomal_bL28/bL31-like_sf"/>
</dbReference>
<proteinExistence type="inferred from homology"/>
<dbReference type="Gene3D" id="2.30.170.40">
    <property type="entry name" value="Ribosomal protein L28/L24"/>
    <property type="match status" value="1"/>
</dbReference>
<evidence type="ECO:0000256" key="3">
    <source>
        <dbReference type="ARBA" id="ARBA00023274"/>
    </source>
</evidence>
<gene>
    <name evidence="4" type="ORF">A3K06_02745</name>
</gene>
<dbReference type="InterPro" id="IPR037147">
    <property type="entry name" value="Ribosomal_bL28_sf"/>
</dbReference>
<comment type="caution">
    <text evidence="4">The sequence shown here is derived from an EMBL/GenBank/DDBJ whole genome shotgun (WGS) entry which is preliminary data.</text>
</comment>
<dbReference type="InterPro" id="IPR050096">
    <property type="entry name" value="Bacterial_rp_bL28"/>
</dbReference>
<dbReference type="AlphaFoldDB" id="A0A1F5NFR6"/>
<organism evidence="4 5">
    <name type="scientific">Candidatus Doudnabacteria bacterium RIFCSPHIGHO2_01_52_17</name>
    <dbReference type="NCBI Taxonomy" id="1817820"/>
    <lineage>
        <taxon>Bacteria</taxon>
        <taxon>Candidatus Doudnaibacteriota</taxon>
    </lineage>
</organism>
<name>A0A1F5NFR6_9BACT</name>
<accession>A0A1F5NFR6</accession>
<evidence type="ECO:0000313" key="5">
    <source>
        <dbReference type="Proteomes" id="UP000176547"/>
    </source>
</evidence>
<evidence type="ECO:0008006" key="6">
    <source>
        <dbReference type="Google" id="ProtNLM"/>
    </source>
</evidence>
<evidence type="ECO:0000313" key="4">
    <source>
        <dbReference type="EMBL" id="OGE76404.1"/>
    </source>
</evidence>
<dbReference type="InterPro" id="IPR026569">
    <property type="entry name" value="Ribosomal_bL28"/>
</dbReference>
<keyword evidence="3" id="KW-0687">Ribonucleoprotein</keyword>
<dbReference type="Pfam" id="PF00830">
    <property type="entry name" value="Ribosomal_L28"/>
    <property type="match status" value="1"/>
</dbReference>
<evidence type="ECO:0000256" key="2">
    <source>
        <dbReference type="ARBA" id="ARBA00022980"/>
    </source>
</evidence>
<dbReference type="GO" id="GO:1990904">
    <property type="term" value="C:ribonucleoprotein complex"/>
    <property type="evidence" value="ECO:0007669"/>
    <property type="project" value="UniProtKB-KW"/>
</dbReference>